<sequence length="235" mass="26658">MSKQCLPQKRLLPRYCSTLTTIARFKNEEISTPDGGDGSPSYEDDHRKRKRAKGQMEEYTTRIDQVWQRYASAYDQLKTLTKGEMSDYKEYSAKAKALSAAVEYTALLQGKEKPNKERFAYMYCGEDHKARSCTKYTTSQEQANYLREHNLCFISAPPQQNTTECDSINTTAGKPVSVAGRKERATVNHRPSSASTTTYQLSNQHQEQDTAHIEQQDGAVAELHSSKTPPTERRV</sequence>
<gene>
    <name evidence="2" type="primary">Necator_chrX.g22316</name>
    <name evidence="2" type="ORF">RB195_022155</name>
</gene>
<protein>
    <submittedName>
        <fullName evidence="2">Uncharacterized protein</fullName>
    </submittedName>
</protein>
<accession>A0ABR1EEE3</accession>
<dbReference type="Proteomes" id="UP001303046">
    <property type="component" value="Unassembled WGS sequence"/>
</dbReference>
<evidence type="ECO:0000313" key="3">
    <source>
        <dbReference type="Proteomes" id="UP001303046"/>
    </source>
</evidence>
<keyword evidence="3" id="KW-1185">Reference proteome</keyword>
<proteinExistence type="predicted"/>
<feature type="region of interest" description="Disordered" evidence="1">
    <location>
        <begin position="178"/>
        <end position="235"/>
    </location>
</feature>
<reference evidence="2 3" key="1">
    <citation type="submission" date="2023-08" db="EMBL/GenBank/DDBJ databases">
        <title>A Necator americanus chromosomal reference genome.</title>
        <authorList>
            <person name="Ilik V."/>
            <person name="Petrzelkova K.J."/>
            <person name="Pardy F."/>
            <person name="Fuh T."/>
            <person name="Niatou-Singa F.S."/>
            <person name="Gouil Q."/>
            <person name="Baker L."/>
            <person name="Ritchie M.E."/>
            <person name="Jex A.R."/>
            <person name="Gazzola D."/>
            <person name="Li H."/>
            <person name="Toshio Fujiwara R."/>
            <person name="Zhan B."/>
            <person name="Aroian R.V."/>
            <person name="Pafco B."/>
            <person name="Schwarz E.M."/>
        </authorList>
    </citation>
    <scope>NUCLEOTIDE SEQUENCE [LARGE SCALE GENOMIC DNA]</scope>
    <source>
        <strain evidence="2 3">Aroian</strain>
        <tissue evidence="2">Whole animal</tissue>
    </source>
</reference>
<feature type="compositionally biased region" description="Polar residues" evidence="1">
    <location>
        <begin position="189"/>
        <end position="205"/>
    </location>
</feature>
<evidence type="ECO:0000256" key="1">
    <source>
        <dbReference type="SAM" id="MobiDB-lite"/>
    </source>
</evidence>
<organism evidence="2 3">
    <name type="scientific">Necator americanus</name>
    <name type="common">Human hookworm</name>
    <dbReference type="NCBI Taxonomy" id="51031"/>
    <lineage>
        <taxon>Eukaryota</taxon>
        <taxon>Metazoa</taxon>
        <taxon>Ecdysozoa</taxon>
        <taxon>Nematoda</taxon>
        <taxon>Chromadorea</taxon>
        <taxon>Rhabditida</taxon>
        <taxon>Rhabditina</taxon>
        <taxon>Rhabditomorpha</taxon>
        <taxon>Strongyloidea</taxon>
        <taxon>Ancylostomatidae</taxon>
        <taxon>Bunostominae</taxon>
        <taxon>Necator</taxon>
    </lineage>
</organism>
<feature type="region of interest" description="Disordered" evidence="1">
    <location>
        <begin position="27"/>
        <end position="55"/>
    </location>
</feature>
<evidence type="ECO:0000313" key="2">
    <source>
        <dbReference type="EMBL" id="KAK6760973.1"/>
    </source>
</evidence>
<dbReference type="EMBL" id="JAVFWL010000006">
    <property type="protein sequence ID" value="KAK6760973.1"/>
    <property type="molecule type" value="Genomic_DNA"/>
</dbReference>
<comment type="caution">
    <text evidence="2">The sequence shown here is derived from an EMBL/GenBank/DDBJ whole genome shotgun (WGS) entry which is preliminary data.</text>
</comment>
<feature type="compositionally biased region" description="Basic and acidic residues" evidence="1">
    <location>
        <begin position="206"/>
        <end position="215"/>
    </location>
</feature>
<name>A0ABR1EEE3_NECAM</name>